<accession>A0A5B8MNM3</accession>
<gene>
    <name evidence="4" type="ORF">A3770_06p46070</name>
</gene>
<keyword evidence="5" id="KW-1185">Reference proteome</keyword>
<dbReference type="AlphaFoldDB" id="A0A5B8MNM3"/>
<dbReference type="InterPro" id="IPR019162">
    <property type="entry name" value="FancL_WD-rpt_cont_dom"/>
</dbReference>
<dbReference type="OrthoDB" id="10263265at2759"/>
<proteinExistence type="predicted"/>
<feature type="domain" description="RING-type" evidence="3">
    <location>
        <begin position="389"/>
        <end position="441"/>
    </location>
</feature>
<feature type="compositionally biased region" description="Basic and acidic residues" evidence="2">
    <location>
        <begin position="23"/>
        <end position="33"/>
    </location>
</feature>
<dbReference type="PANTHER" id="PTHR13206">
    <property type="entry name" value="UBIQUITIN LIGASE PROTEIN PHF9 FANCONI ANEMIA GROUP L PROTEIN"/>
    <property type="match status" value="1"/>
</dbReference>
<sequence length="450" mass="49651">MSTRTRHEDEEGARSKRRKQQTRNRDAEKEKDAKRRRATGGETGKWKWKWKWNPGDLQRLRVDFPGILPREVDGTRYEGYLSVRRRAYWISLSGIPPLKGQAKEGTTVRGREESTHSPAVSVRLCEELERVLTSTRKKEEVFERRLRESRSLHGFLVEVSTMVEKAVWKETSSTPAASASASIRLAEELREIGASGGVAMEAKDLSFIQFKVKDVLGRDHAMGARISAAYPREAPKLFAKLPIPLVPDGKDGGGGGWLKAAVSTFQRVVRDLHPFWKLMSGLERAVVLEGAAGDAHRRVAVSRSVSLHVEFPEPLAPLPFTPSNPAITLLGPAGEVTGLETKISAFWAGHPSGTPETDLVGLLESMLGARLPLSSGAGSGSPEADKPICGICYSDILGGISCENPKCDYLFHKECLLEWLQSDQSSRQTFNTWFGVCPYCSDPIVCKTVL</sequence>
<dbReference type="CDD" id="cd23831">
    <property type="entry name" value="DRWD-N_FANCL"/>
    <property type="match status" value="1"/>
</dbReference>
<name>A0A5B8MNM3_9CHLO</name>
<dbReference type="CDD" id="cd23786">
    <property type="entry name" value="ELF_FANCL"/>
    <property type="match status" value="1"/>
</dbReference>
<dbReference type="SUPFAM" id="SSF57850">
    <property type="entry name" value="RING/U-box"/>
    <property type="match status" value="1"/>
</dbReference>
<dbReference type="GO" id="GO:0006513">
    <property type="term" value="P:protein monoubiquitination"/>
    <property type="evidence" value="ECO:0007669"/>
    <property type="project" value="TreeGrafter"/>
</dbReference>
<dbReference type="InterPro" id="IPR001841">
    <property type="entry name" value="Znf_RING"/>
</dbReference>
<dbReference type="GO" id="GO:0061630">
    <property type="term" value="F:ubiquitin protein ligase activity"/>
    <property type="evidence" value="ECO:0007669"/>
    <property type="project" value="TreeGrafter"/>
</dbReference>
<feature type="compositionally biased region" description="Basic and acidic residues" evidence="2">
    <location>
        <begin position="1"/>
        <end position="14"/>
    </location>
</feature>
<dbReference type="PROSITE" id="PS50089">
    <property type="entry name" value="ZF_RING_2"/>
    <property type="match status" value="1"/>
</dbReference>
<dbReference type="InterPro" id="IPR026850">
    <property type="entry name" value="FANCL_C"/>
</dbReference>
<reference evidence="4 5" key="1">
    <citation type="submission" date="2018-07" db="EMBL/GenBank/DDBJ databases">
        <title>The complete nuclear genome of the prasinophyte Chloropicon primus (CCMP1205).</title>
        <authorList>
            <person name="Pombert J.-F."/>
            <person name="Otis C."/>
            <person name="Turmel M."/>
            <person name="Lemieux C."/>
        </authorList>
    </citation>
    <scope>NUCLEOTIDE SEQUENCE [LARGE SCALE GENOMIC DNA]</scope>
    <source>
        <strain evidence="4 5">CCMP1205</strain>
    </source>
</reference>
<organism evidence="4 5">
    <name type="scientific">Chloropicon primus</name>
    <dbReference type="NCBI Taxonomy" id="1764295"/>
    <lineage>
        <taxon>Eukaryota</taxon>
        <taxon>Viridiplantae</taxon>
        <taxon>Chlorophyta</taxon>
        <taxon>Chloropicophyceae</taxon>
        <taxon>Chloropicales</taxon>
        <taxon>Chloropicaceae</taxon>
        <taxon>Chloropicon</taxon>
    </lineage>
</organism>
<protein>
    <submittedName>
        <fullName evidence="4">E3 ubiquitin-protein ligase FANCL</fullName>
    </submittedName>
</protein>
<keyword evidence="1" id="KW-0863">Zinc-finger</keyword>
<evidence type="ECO:0000256" key="1">
    <source>
        <dbReference type="PROSITE-ProRule" id="PRU00175"/>
    </source>
</evidence>
<dbReference type="GO" id="GO:0008270">
    <property type="term" value="F:zinc ion binding"/>
    <property type="evidence" value="ECO:0007669"/>
    <property type="project" value="UniProtKB-KW"/>
</dbReference>
<dbReference type="EMBL" id="CP031039">
    <property type="protein sequence ID" value="QDZ22089.1"/>
    <property type="molecule type" value="Genomic_DNA"/>
</dbReference>
<dbReference type="Pfam" id="PF09765">
    <property type="entry name" value="FANCL_d1"/>
    <property type="match status" value="1"/>
</dbReference>
<dbReference type="InterPro" id="IPR016135">
    <property type="entry name" value="UBQ-conjugating_enzyme/RWD"/>
</dbReference>
<dbReference type="GO" id="GO:0036297">
    <property type="term" value="P:interstrand cross-link repair"/>
    <property type="evidence" value="ECO:0007669"/>
    <property type="project" value="InterPro"/>
</dbReference>
<dbReference type="Gene3D" id="3.30.40.10">
    <property type="entry name" value="Zinc/RING finger domain, C3HC4 (zinc finger)"/>
    <property type="match status" value="1"/>
</dbReference>
<dbReference type="InterPro" id="IPR013083">
    <property type="entry name" value="Znf_RING/FYVE/PHD"/>
</dbReference>
<dbReference type="PANTHER" id="PTHR13206:SF0">
    <property type="entry name" value="E3 UBIQUITIN-PROTEIN LIGASE FANCL"/>
    <property type="match status" value="1"/>
</dbReference>
<evidence type="ECO:0000313" key="5">
    <source>
        <dbReference type="Proteomes" id="UP000316726"/>
    </source>
</evidence>
<dbReference type="Pfam" id="PF11793">
    <property type="entry name" value="FANCL_C"/>
    <property type="match status" value="1"/>
</dbReference>
<keyword evidence="1" id="KW-0479">Metal-binding</keyword>
<dbReference type="STRING" id="1764295.A0A5B8MNM3"/>
<evidence type="ECO:0000259" key="3">
    <source>
        <dbReference type="PROSITE" id="PS50089"/>
    </source>
</evidence>
<dbReference type="Gene3D" id="3.10.110.10">
    <property type="entry name" value="Ubiquitin Conjugating Enzyme"/>
    <property type="match status" value="1"/>
</dbReference>
<dbReference type="SMART" id="SM01197">
    <property type="entry name" value="FANCL_C"/>
    <property type="match status" value="1"/>
</dbReference>
<keyword evidence="1" id="KW-0862">Zinc</keyword>
<feature type="region of interest" description="Disordered" evidence="2">
    <location>
        <begin position="1"/>
        <end position="42"/>
    </location>
</feature>
<dbReference type="Proteomes" id="UP000316726">
    <property type="component" value="Chromosome 6"/>
</dbReference>
<evidence type="ECO:0000313" key="4">
    <source>
        <dbReference type="EMBL" id="QDZ22089.1"/>
    </source>
</evidence>
<evidence type="ECO:0000256" key="2">
    <source>
        <dbReference type="SAM" id="MobiDB-lite"/>
    </source>
</evidence>
<dbReference type="InterPro" id="IPR026848">
    <property type="entry name" value="Fancl"/>
</dbReference>
<dbReference type="GO" id="GO:0043240">
    <property type="term" value="C:Fanconi anaemia nuclear complex"/>
    <property type="evidence" value="ECO:0007669"/>
    <property type="project" value="InterPro"/>
</dbReference>